<dbReference type="EMBL" id="QSND01000008">
    <property type="protein sequence ID" value="KAA6446664.1"/>
    <property type="molecule type" value="Genomic_DNA"/>
</dbReference>
<dbReference type="Proteomes" id="UP000324326">
    <property type="component" value="Unassembled WGS sequence"/>
</dbReference>
<accession>A0A5M8RIF5</accession>
<organism evidence="1 2">
    <name type="scientific">Bacillus swezeyi</name>
    <dbReference type="NCBI Taxonomy" id="1925020"/>
    <lineage>
        <taxon>Bacteria</taxon>
        <taxon>Bacillati</taxon>
        <taxon>Bacillota</taxon>
        <taxon>Bacilli</taxon>
        <taxon>Bacillales</taxon>
        <taxon>Bacillaceae</taxon>
        <taxon>Bacillus</taxon>
    </lineage>
</organism>
<reference evidence="1 2" key="1">
    <citation type="submission" date="2018-08" db="EMBL/GenBank/DDBJ databases">
        <title>Bacillus phenotypic plasticity.</title>
        <authorList>
            <person name="Hurtado E."/>
        </authorList>
    </citation>
    <scope>NUCLEOTIDE SEQUENCE [LARGE SCALE GENOMIC DNA]</scope>
    <source>
        <strain evidence="1 2">427</strain>
    </source>
</reference>
<protein>
    <submittedName>
        <fullName evidence="1">Uncharacterized protein</fullName>
    </submittedName>
</protein>
<evidence type="ECO:0000313" key="1">
    <source>
        <dbReference type="EMBL" id="KAA6446664.1"/>
    </source>
</evidence>
<dbReference type="AlphaFoldDB" id="A0A5M8RIF5"/>
<name>A0A5M8RIF5_9BACI</name>
<sequence>MDISINVALESVDIKLKSKSLSSNQFSAVMILSDTSNNNLKLIMPIEDIVELRDEINEFLFKVR</sequence>
<proteinExistence type="predicted"/>
<gene>
    <name evidence="1" type="ORF">DX927_23495</name>
</gene>
<comment type="caution">
    <text evidence="1">The sequence shown here is derived from an EMBL/GenBank/DDBJ whole genome shotgun (WGS) entry which is preliminary data.</text>
</comment>
<evidence type="ECO:0000313" key="2">
    <source>
        <dbReference type="Proteomes" id="UP000324326"/>
    </source>
</evidence>